<evidence type="ECO:0000256" key="7">
    <source>
        <dbReference type="ARBA" id="ARBA00023242"/>
    </source>
</evidence>
<protein>
    <submittedName>
        <fullName evidence="11">Nuclear mRNA export, poly(A)+RNA binding protein</fullName>
    </submittedName>
</protein>
<dbReference type="Proteomes" id="UP001565368">
    <property type="component" value="Unassembled WGS sequence"/>
</dbReference>
<evidence type="ECO:0000259" key="10">
    <source>
        <dbReference type="PROSITE" id="PS51281"/>
    </source>
</evidence>
<comment type="subcellular location">
    <subcellularLocation>
        <location evidence="1">Nucleus</location>
    </subcellularLocation>
</comment>
<dbReference type="EMBL" id="JBBXJM010000001">
    <property type="protein sequence ID" value="KAL1412712.1"/>
    <property type="molecule type" value="Genomic_DNA"/>
</dbReference>
<dbReference type="PROSITE" id="PS51281">
    <property type="entry name" value="TAP_C"/>
    <property type="match status" value="1"/>
</dbReference>
<evidence type="ECO:0000256" key="5">
    <source>
        <dbReference type="ARBA" id="ARBA00022737"/>
    </source>
</evidence>
<dbReference type="InterPro" id="IPR032675">
    <property type="entry name" value="LRR_dom_sf"/>
</dbReference>
<dbReference type="InterPro" id="IPR009060">
    <property type="entry name" value="UBA-like_sf"/>
</dbReference>
<evidence type="ECO:0000313" key="12">
    <source>
        <dbReference type="Proteomes" id="UP001565368"/>
    </source>
</evidence>
<keyword evidence="6" id="KW-0509">mRNA transport</keyword>
<dbReference type="InterPro" id="IPR030217">
    <property type="entry name" value="NXF_fam"/>
</dbReference>
<keyword evidence="4" id="KW-0433">Leucine-rich repeat</keyword>
<evidence type="ECO:0000256" key="1">
    <source>
        <dbReference type="ARBA" id="ARBA00004123"/>
    </source>
</evidence>
<dbReference type="PANTHER" id="PTHR10662">
    <property type="entry name" value="NUCLEAR RNA EXPORT FACTOR"/>
    <property type="match status" value="1"/>
</dbReference>
<comment type="caution">
    <text evidence="11">The sequence shown here is derived from an EMBL/GenBank/DDBJ whole genome shotgun (WGS) entry which is preliminary data.</text>
</comment>
<proteinExistence type="inferred from homology"/>
<sequence length="632" mass="69192">MAQPGSSSGIAVRGASTRALSSALRGAGIGADAGQGMDVDGGIGRTRGGRHRRSEARSAGNPLDQSGRHRPGKDTPYTKPDGKGSLSSRIGGPAGSSSSGGQGAPRGGKGKRNINPRRNPEGTPDVLRDANPKRAQLQSQQHSKLNEVLRGDEIKEWLKSRVIAPGVVDMSNLPGDAWLQEKGILPPGHKDAPVNVGHVFWRLISSTLETPGNPITTLSLADNEFYSLYQLAKLPLCLPHIRALDLSNNPISKSDELKHLQSAGEQKGKASTGAGSLKSLIELKLNGAKFREETLSRPNGADLYQHDVLRRFPGLLILDGVQLNRIVFPLERKPVVKRTEEERKPLRARPYTFPFDVANTFKENQAVEDIVMSFCQVFFTLFDNNRTELVDMYHPEATLSIAANTLPSRSAQANDVSKTRSSRPAPVSFEPWVNLPGRNFFRTCTTIEQRTNTLKSPMDREALLTWWKKVPRTRHPITDASKWSFDSWYFDDNNDRISAVIQGEFEELPSGTYRSFTRTFIIGAAPAGSAAAAKGYPCIVLSDQMVVHQYLGTASFDSKSSLVQHDIAIVPPNGAVPDEAAQKALLIKQVRARTNMNDAYSEMCLAQNDWDVERAVANFQEIRGNIPADAFV</sequence>
<dbReference type="InterPro" id="IPR002075">
    <property type="entry name" value="NTF2_dom"/>
</dbReference>
<dbReference type="InterPro" id="IPR018222">
    <property type="entry name" value="Nuclear_transport_factor_2_euk"/>
</dbReference>
<reference evidence="11 12" key="1">
    <citation type="submission" date="2023-08" db="EMBL/GenBank/DDBJ databases">
        <title>Annotated Genome Sequence of Vanrija albida AlHP1.</title>
        <authorList>
            <person name="Herzog R."/>
        </authorList>
    </citation>
    <scope>NUCLEOTIDE SEQUENCE [LARGE SCALE GENOMIC DNA]</scope>
    <source>
        <strain evidence="11 12">AlHP1</strain>
    </source>
</reference>
<organism evidence="11 12">
    <name type="scientific">Vanrija albida</name>
    <dbReference type="NCBI Taxonomy" id="181172"/>
    <lineage>
        <taxon>Eukaryota</taxon>
        <taxon>Fungi</taxon>
        <taxon>Dikarya</taxon>
        <taxon>Basidiomycota</taxon>
        <taxon>Agaricomycotina</taxon>
        <taxon>Tremellomycetes</taxon>
        <taxon>Trichosporonales</taxon>
        <taxon>Trichosporonaceae</taxon>
        <taxon>Vanrija</taxon>
    </lineage>
</organism>
<dbReference type="Gene3D" id="3.80.10.10">
    <property type="entry name" value="Ribonuclease Inhibitor"/>
    <property type="match status" value="1"/>
</dbReference>
<keyword evidence="7" id="KW-0539">Nucleus</keyword>
<dbReference type="PROSITE" id="PS50177">
    <property type="entry name" value="NTF2_DOMAIN"/>
    <property type="match status" value="1"/>
</dbReference>
<keyword evidence="3" id="KW-0813">Transport</keyword>
<feature type="domain" description="TAP-C" evidence="10">
    <location>
        <begin position="581"/>
        <end position="632"/>
    </location>
</feature>
<evidence type="ECO:0000256" key="8">
    <source>
        <dbReference type="SAM" id="MobiDB-lite"/>
    </source>
</evidence>
<dbReference type="SUPFAM" id="SSF46934">
    <property type="entry name" value="UBA-like"/>
    <property type="match status" value="1"/>
</dbReference>
<evidence type="ECO:0000256" key="2">
    <source>
        <dbReference type="ARBA" id="ARBA00009285"/>
    </source>
</evidence>
<dbReference type="RefSeq" id="XP_069212656.1">
    <property type="nucleotide sequence ID" value="XM_069349112.1"/>
</dbReference>
<dbReference type="Gene3D" id="1.10.8.10">
    <property type="entry name" value="DNA helicase RuvA subunit, C-terminal domain"/>
    <property type="match status" value="1"/>
</dbReference>
<dbReference type="CDD" id="cd14342">
    <property type="entry name" value="UBA_TAP-C"/>
    <property type="match status" value="1"/>
</dbReference>
<dbReference type="SUPFAM" id="SSF52058">
    <property type="entry name" value="L domain-like"/>
    <property type="match status" value="1"/>
</dbReference>
<dbReference type="InterPro" id="IPR032710">
    <property type="entry name" value="NTF2-like_dom_sf"/>
</dbReference>
<evidence type="ECO:0000256" key="3">
    <source>
        <dbReference type="ARBA" id="ARBA00022448"/>
    </source>
</evidence>
<dbReference type="Gene3D" id="3.10.450.50">
    <property type="match status" value="1"/>
</dbReference>
<keyword evidence="5" id="KW-0677">Repeat</keyword>
<name>A0ABR3QDV9_9TREE</name>
<keyword evidence="12" id="KW-1185">Reference proteome</keyword>
<dbReference type="InterPro" id="IPR001611">
    <property type="entry name" value="Leu-rich_rpt"/>
</dbReference>
<evidence type="ECO:0000256" key="6">
    <source>
        <dbReference type="ARBA" id="ARBA00022816"/>
    </source>
</evidence>
<dbReference type="PANTHER" id="PTHR10662:SF22">
    <property type="entry name" value="NUCLEAR RNA EXPORT FACTOR 1"/>
    <property type="match status" value="1"/>
</dbReference>
<evidence type="ECO:0000259" key="9">
    <source>
        <dbReference type="PROSITE" id="PS50177"/>
    </source>
</evidence>
<feature type="domain" description="NTF2" evidence="9">
    <location>
        <begin position="370"/>
        <end position="547"/>
    </location>
</feature>
<dbReference type="InterPro" id="IPR005637">
    <property type="entry name" value="TAP_C_dom"/>
</dbReference>
<dbReference type="SUPFAM" id="SSF54427">
    <property type="entry name" value="NTF2-like"/>
    <property type="match status" value="1"/>
</dbReference>
<dbReference type="PROSITE" id="PS51450">
    <property type="entry name" value="LRR"/>
    <property type="match status" value="1"/>
</dbReference>
<evidence type="ECO:0000313" key="11">
    <source>
        <dbReference type="EMBL" id="KAL1412712.1"/>
    </source>
</evidence>
<dbReference type="Pfam" id="PF03943">
    <property type="entry name" value="TAP_C"/>
    <property type="match status" value="1"/>
</dbReference>
<feature type="region of interest" description="Disordered" evidence="8">
    <location>
        <begin position="27"/>
        <end position="143"/>
    </location>
</feature>
<dbReference type="Pfam" id="PF22602">
    <property type="entry name" value="NXF_NTF2"/>
    <property type="match status" value="1"/>
</dbReference>
<comment type="similarity">
    <text evidence="2">Belongs to the NXF family.</text>
</comment>
<feature type="compositionally biased region" description="Gly residues" evidence="8">
    <location>
        <begin position="27"/>
        <end position="46"/>
    </location>
</feature>
<gene>
    <name evidence="11" type="primary">MEX67</name>
    <name evidence="11" type="ORF">Q8F55_000459</name>
</gene>
<dbReference type="GeneID" id="95981502"/>
<feature type="compositionally biased region" description="Gly residues" evidence="8">
    <location>
        <begin position="92"/>
        <end position="107"/>
    </location>
</feature>
<accession>A0ABR3QDV9</accession>
<evidence type="ECO:0000256" key="4">
    <source>
        <dbReference type="ARBA" id="ARBA00022614"/>
    </source>
</evidence>
<dbReference type="SMART" id="SM00804">
    <property type="entry name" value="TAP_C"/>
    <property type="match status" value="1"/>
</dbReference>